<gene>
    <name evidence="1" type="ORF">ACFO4R_08980</name>
</gene>
<dbReference type="EMBL" id="JBHSHL010000039">
    <property type="protein sequence ID" value="MFC4805213.1"/>
    <property type="molecule type" value="Genomic_DNA"/>
</dbReference>
<dbReference type="RefSeq" id="WP_379788758.1">
    <property type="nucleotide sequence ID" value="NZ_JBHSHL010000039.1"/>
</dbReference>
<protein>
    <submittedName>
        <fullName evidence="1">Uncharacterized protein</fullName>
    </submittedName>
</protein>
<comment type="caution">
    <text evidence="1">The sequence shown here is derived from an EMBL/GenBank/DDBJ whole genome shotgun (WGS) entry which is preliminary data.</text>
</comment>
<keyword evidence="2" id="KW-1185">Reference proteome</keyword>
<evidence type="ECO:0000313" key="1">
    <source>
        <dbReference type="EMBL" id="MFC4805213.1"/>
    </source>
</evidence>
<evidence type="ECO:0000313" key="2">
    <source>
        <dbReference type="Proteomes" id="UP001595916"/>
    </source>
</evidence>
<proteinExistence type="predicted"/>
<name>A0ABV9QLY5_9FIRM</name>
<reference evidence="2" key="1">
    <citation type="journal article" date="2019" name="Int. J. Syst. Evol. Microbiol.">
        <title>The Global Catalogue of Microorganisms (GCM) 10K type strain sequencing project: providing services to taxonomists for standard genome sequencing and annotation.</title>
        <authorList>
            <consortium name="The Broad Institute Genomics Platform"/>
            <consortium name="The Broad Institute Genome Sequencing Center for Infectious Disease"/>
            <person name="Wu L."/>
            <person name="Ma J."/>
        </authorList>
    </citation>
    <scope>NUCLEOTIDE SEQUENCE [LARGE SCALE GENOMIC DNA]</scope>
    <source>
        <strain evidence="2">CCUG 46385</strain>
    </source>
</reference>
<sequence length="156" mass="18422">MVEILVKPETLILCKEELEGFLMENGFFVEYKKNVSDWNNLSIALYEKSEKVTKRQLELQNIARNQMMGLAGSRAELWGLKYKTNIKEIDLYELLTGLKRKFRSMKWKEGLTFHIEYNGDFSVYHFTYFHVSDPETEIIESERLLCGRYIDEMGSV</sequence>
<dbReference type="Proteomes" id="UP001595916">
    <property type="component" value="Unassembled WGS sequence"/>
</dbReference>
<accession>A0ABV9QLY5</accession>
<organism evidence="1 2">
    <name type="scientific">Filifactor villosus</name>
    <dbReference type="NCBI Taxonomy" id="29374"/>
    <lineage>
        <taxon>Bacteria</taxon>
        <taxon>Bacillati</taxon>
        <taxon>Bacillota</taxon>
        <taxon>Clostridia</taxon>
        <taxon>Peptostreptococcales</taxon>
        <taxon>Filifactoraceae</taxon>
        <taxon>Filifactor</taxon>
    </lineage>
</organism>